<evidence type="ECO:0000256" key="1">
    <source>
        <dbReference type="SAM" id="MobiDB-lite"/>
    </source>
</evidence>
<dbReference type="EMBL" id="BIFR01000001">
    <property type="protein sequence ID" value="GCE10535.1"/>
    <property type="molecule type" value="Genomic_DNA"/>
</dbReference>
<sequence>MTKYFRDPADDGSSPQSDVVSYPLDDMRQAAAKILVDADLALTKHNTQWYSIKKFVERFPGFMQGTIFNVLNPYEKRLRDSYQWQMDFATALFDTADQMENTDQTVSDNFQPTGFDDGHGHQVM</sequence>
<dbReference type="Proteomes" id="UP000287352">
    <property type="component" value="Unassembled WGS sequence"/>
</dbReference>
<dbReference type="AlphaFoldDB" id="A0A401ZUE1"/>
<name>A0A401ZUE1_9CHLR</name>
<comment type="caution">
    <text evidence="2">The sequence shown here is derived from an EMBL/GenBank/DDBJ whole genome shotgun (WGS) entry which is preliminary data.</text>
</comment>
<dbReference type="RefSeq" id="WP_126578130.1">
    <property type="nucleotide sequence ID" value="NZ_BIFR01000001.1"/>
</dbReference>
<feature type="region of interest" description="Disordered" evidence="1">
    <location>
        <begin position="1"/>
        <end position="21"/>
    </location>
</feature>
<gene>
    <name evidence="2" type="ORF">KTT_03940</name>
</gene>
<organism evidence="2 3">
    <name type="scientific">Tengunoibacter tsumagoiensis</name>
    <dbReference type="NCBI Taxonomy" id="2014871"/>
    <lineage>
        <taxon>Bacteria</taxon>
        <taxon>Bacillati</taxon>
        <taxon>Chloroflexota</taxon>
        <taxon>Ktedonobacteria</taxon>
        <taxon>Ktedonobacterales</taxon>
        <taxon>Dictyobacteraceae</taxon>
        <taxon>Tengunoibacter</taxon>
    </lineage>
</organism>
<proteinExistence type="predicted"/>
<dbReference type="OrthoDB" id="165845at2"/>
<feature type="region of interest" description="Disordered" evidence="1">
    <location>
        <begin position="104"/>
        <end position="124"/>
    </location>
</feature>
<reference evidence="3" key="1">
    <citation type="submission" date="2018-12" db="EMBL/GenBank/DDBJ databases">
        <title>Tengunoibacter tsumagoiensis gen. nov., sp. nov., Dictyobacter kobayashii sp. nov., D. alpinus sp. nov., and D. joshuensis sp. nov. and description of Dictyobacteraceae fam. nov. within the order Ktedonobacterales isolated from Tengu-no-mugimeshi.</title>
        <authorList>
            <person name="Wang C.M."/>
            <person name="Zheng Y."/>
            <person name="Sakai Y."/>
            <person name="Toyoda A."/>
            <person name="Minakuchi Y."/>
            <person name="Abe K."/>
            <person name="Yokota A."/>
            <person name="Yabe S."/>
        </authorList>
    </citation>
    <scope>NUCLEOTIDE SEQUENCE [LARGE SCALE GENOMIC DNA]</scope>
    <source>
        <strain evidence="3">Uno3</strain>
    </source>
</reference>
<accession>A0A401ZUE1</accession>
<evidence type="ECO:0000313" key="2">
    <source>
        <dbReference type="EMBL" id="GCE10535.1"/>
    </source>
</evidence>
<protein>
    <submittedName>
        <fullName evidence="2">Uncharacterized protein</fullName>
    </submittedName>
</protein>
<keyword evidence="3" id="KW-1185">Reference proteome</keyword>
<evidence type="ECO:0000313" key="3">
    <source>
        <dbReference type="Proteomes" id="UP000287352"/>
    </source>
</evidence>